<dbReference type="PANTHER" id="PTHR38590:SF1">
    <property type="entry name" value="BLL0828 PROTEIN"/>
    <property type="match status" value="1"/>
</dbReference>
<evidence type="ECO:0000259" key="1">
    <source>
        <dbReference type="Pfam" id="PF04480"/>
    </source>
</evidence>
<comment type="caution">
    <text evidence="2">The sequence shown here is derived from an EMBL/GenBank/DDBJ whole genome shotgun (WGS) entry which is preliminary data.</text>
</comment>
<keyword evidence="2" id="KW-0540">Nuclease</keyword>
<keyword evidence="2" id="KW-0255">Endonuclease</keyword>
<dbReference type="GO" id="GO:0004519">
    <property type="term" value="F:endonuclease activity"/>
    <property type="evidence" value="ECO:0007669"/>
    <property type="project" value="UniProtKB-KW"/>
</dbReference>
<dbReference type="Proteomes" id="UP000291613">
    <property type="component" value="Unassembled WGS sequence"/>
</dbReference>
<accession>A0A4Q9GME8</accession>
<evidence type="ECO:0000313" key="2">
    <source>
        <dbReference type="EMBL" id="TBN54621.1"/>
    </source>
</evidence>
<dbReference type="CDD" id="cd01038">
    <property type="entry name" value="Endonuclease_DUF559"/>
    <property type="match status" value="1"/>
</dbReference>
<gene>
    <name evidence="2" type="ORF">EYR15_00120</name>
</gene>
<dbReference type="InterPro" id="IPR007569">
    <property type="entry name" value="DUF559"/>
</dbReference>
<protein>
    <submittedName>
        <fullName evidence="2">Endonuclease domain-containing protein</fullName>
    </submittedName>
</protein>
<dbReference type="RefSeq" id="WP_131000847.1">
    <property type="nucleotide sequence ID" value="NZ_JBHSZR010000002.1"/>
</dbReference>
<name>A0A4Q9GME8_9HYPH</name>
<reference evidence="2 3" key="1">
    <citation type="submission" date="2019-02" db="EMBL/GenBank/DDBJ databases">
        <title>Hansschlegelia quercus sp. nov., a novel methylotrophic bacterium from buds of oak (Quercus robur L.).</title>
        <authorList>
            <person name="Agafonova N.V."/>
            <person name="Kaparullina E.N."/>
            <person name="Grouzdev D.S."/>
            <person name="Doronina N.V."/>
        </authorList>
    </citation>
    <scope>NUCLEOTIDE SEQUENCE [LARGE SCALE GENOMIC DNA]</scope>
    <source>
        <strain evidence="2 3">Dub</strain>
    </source>
</reference>
<keyword evidence="2" id="KW-0378">Hydrolase</keyword>
<organism evidence="2 3">
    <name type="scientific">Hansschlegelia quercus</name>
    <dbReference type="NCBI Taxonomy" id="2528245"/>
    <lineage>
        <taxon>Bacteria</taxon>
        <taxon>Pseudomonadati</taxon>
        <taxon>Pseudomonadota</taxon>
        <taxon>Alphaproteobacteria</taxon>
        <taxon>Hyphomicrobiales</taxon>
        <taxon>Methylopilaceae</taxon>
        <taxon>Hansschlegelia</taxon>
    </lineage>
</organism>
<sequence length="115" mass="13379">MRDQQKRDVARVFRRDATDAERAMWRLLRNRRLASLKFRRQTPIGPYVADFACVSKRLIVEIDGGQHAESDADRRRDAYLAREGWIVLRFWNNEAFENPEGVLLKIAAAAGVMFD</sequence>
<dbReference type="InterPro" id="IPR047216">
    <property type="entry name" value="Endonuclease_DUF559_bact"/>
</dbReference>
<dbReference type="OrthoDB" id="9798754at2"/>
<proteinExistence type="predicted"/>
<dbReference type="Gene3D" id="3.40.960.10">
    <property type="entry name" value="VSR Endonuclease"/>
    <property type="match status" value="1"/>
</dbReference>
<dbReference type="AlphaFoldDB" id="A0A4Q9GME8"/>
<dbReference type="PANTHER" id="PTHR38590">
    <property type="entry name" value="BLL0828 PROTEIN"/>
    <property type="match status" value="1"/>
</dbReference>
<evidence type="ECO:0000313" key="3">
    <source>
        <dbReference type="Proteomes" id="UP000291613"/>
    </source>
</evidence>
<dbReference type="EMBL" id="SIUB01000001">
    <property type="protein sequence ID" value="TBN54621.1"/>
    <property type="molecule type" value="Genomic_DNA"/>
</dbReference>
<dbReference type="SUPFAM" id="SSF52980">
    <property type="entry name" value="Restriction endonuclease-like"/>
    <property type="match status" value="1"/>
</dbReference>
<keyword evidence="3" id="KW-1185">Reference proteome</keyword>
<dbReference type="InterPro" id="IPR011335">
    <property type="entry name" value="Restrct_endonuc-II-like"/>
</dbReference>
<feature type="domain" description="DUF559" evidence="1">
    <location>
        <begin position="5"/>
        <end position="108"/>
    </location>
</feature>
<dbReference type="Pfam" id="PF04480">
    <property type="entry name" value="DUF559"/>
    <property type="match status" value="1"/>
</dbReference>